<evidence type="ECO:0000313" key="2">
    <source>
        <dbReference type="EMBL" id="NEM91578.1"/>
    </source>
</evidence>
<gene>
    <name evidence="2" type="ORF">G3T37_09430</name>
</gene>
<name>A0A7C9TQV0_9MICO</name>
<sequence length="171" mass="18013">MVVDPYSGAYADAVVAPNHWSQHSGQTVIVDASAATKVTRDSYSVRVPTPASTPVDSAGALSLFAPIAGTPDPGSAKAIAKDIVQAKGWGDNQYNCLVALWNRESGWNVYASNPSGAYGIPQALPGSKMASAGPNWQSNPRTQILWGLSYIQGRYGNPCGAWAHSQSSGWY</sequence>
<feature type="domain" description="Transglycosylase SLT" evidence="1">
    <location>
        <begin position="93"/>
        <end position="158"/>
    </location>
</feature>
<evidence type="ECO:0000313" key="3">
    <source>
        <dbReference type="Proteomes" id="UP000479756"/>
    </source>
</evidence>
<keyword evidence="3" id="KW-1185">Reference proteome</keyword>
<protein>
    <submittedName>
        <fullName evidence="2">Lytic transglycosylase domain-containing protein</fullName>
    </submittedName>
</protein>
<dbReference type="Proteomes" id="UP000479756">
    <property type="component" value="Unassembled WGS sequence"/>
</dbReference>
<reference evidence="2 3" key="1">
    <citation type="journal article" date="2014" name="Int. J. Syst. Evol. Microbiol.">
        <title>Description of Galbitalea soli gen. nov., sp. nov., and Frondihabitans sucicola sp. nov.</title>
        <authorList>
            <person name="Kim S.J."/>
            <person name="Lim J.M."/>
            <person name="Ahn J.H."/>
            <person name="Weon H.Y."/>
            <person name="Hamada M."/>
            <person name="Suzuki K."/>
            <person name="Ahn T.Y."/>
            <person name="Kwon S.W."/>
        </authorList>
    </citation>
    <scope>NUCLEOTIDE SEQUENCE [LARGE SCALE GENOMIC DNA]</scope>
    <source>
        <strain evidence="2 3">NBRC 108727</strain>
    </source>
</reference>
<comment type="caution">
    <text evidence="2">The sequence shown here is derived from an EMBL/GenBank/DDBJ whole genome shotgun (WGS) entry which is preliminary data.</text>
</comment>
<dbReference type="Pfam" id="PF01464">
    <property type="entry name" value="SLT"/>
    <property type="match status" value="1"/>
</dbReference>
<proteinExistence type="predicted"/>
<organism evidence="2 3">
    <name type="scientific">Galbitalea soli</name>
    <dbReference type="NCBI Taxonomy" id="1268042"/>
    <lineage>
        <taxon>Bacteria</taxon>
        <taxon>Bacillati</taxon>
        <taxon>Actinomycetota</taxon>
        <taxon>Actinomycetes</taxon>
        <taxon>Micrococcales</taxon>
        <taxon>Microbacteriaceae</taxon>
        <taxon>Galbitalea</taxon>
    </lineage>
</organism>
<accession>A0A7C9TQV0</accession>
<dbReference type="AlphaFoldDB" id="A0A7C9TQV0"/>
<evidence type="ECO:0000259" key="1">
    <source>
        <dbReference type="Pfam" id="PF01464"/>
    </source>
</evidence>
<dbReference type="EMBL" id="JAAGWZ010000002">
    <property type="protein sequence ID" value="NEM91578.1"/>
    <property type="molecule type" value="Genomic_DNA"/>
</dbReference>
<dbReference type="SUPFAM" id="SSF53955">
    <property type="entry name" value="Lysozyme-like"/>
    <property type="match status" value="1"/>
</dbReference>
<dbReference type="Gene3D" id="1.10.530.10">
    <property type="match status" value="1"/>
</dbReference>
<dbReference type="InterPro" id="IPR008258">
    <property type="entry name" value="Transglycosylase_SLT_dom_1"/>
</dbReference>
<dbReference type="InterPro" id="IPR023346">
    <property type="entry name" value="Lysozyme-like_dom_sf"/>
</dbReference>